<dbReference type="SUPFAM" id="SSF55073">
    <property type="entry name" value="Nucleotide cyclase"/>
    <property type="match status" value="1"/>
</dbReference>
<dbReference type="InterPro" id="IPR029016">
    <property type="entry name" value="GAF-like_dom_sf"/>
</dbReference>
<feature type="domain" description="GGDEF" evidence="16">
    <location>
        <begin position="1285"/>
        <end position="1418"/>
    </location>
</feature>
<dbReference type="SMART" id="SM00052">
    <property type="entry name" value="EAL"/>
    <property type="match status" value="1"/>
</dbReference>
<evidence type="ECO:0000256" key="3">
    <source>
        <dbReference type="ARBA" id="ARBA00022475"/>
    </source>
</evidence>
<dbReference type="SMART" id="SM00448">
    <property type="entry name" value="REC"/>
    <property type="match status" value="1"/>
</dbReference>
<evidence type="ECO:0000256" key="8">
    <source>
        <dbReference type="ARBA" id="ARBA00022741"/>
    </source>
</evidence>
<keyword evidence="8" id="KW-0547">Nucleotide-binding</keyword>
<evidence type="ECO:0000256" key="5">
    <source>
        <dbReference type="ARBA" id="ARBA00022679"/>
    </source>
</evidence>
<evidence type="ECO:0000256" key="9">
    <source>
        <dbReference type="ARBA" id="ARBA00022989"/>
    </source>
</evidence>
<dbReference type="InterPro" id="IPR013655">
    <property type="entry name" value="PAS_fold_3"/>
</dbReference>
<dbReference type="Proteomes" id="UP000031623">
    <property type="component" value="Chromosome"/>
</dbReference>
<keyword evidence="3" id="KW-1003">Cell membrane</keyword>
<keyword evidence="18" id="KW-1185">Reference proteome</keyword>
<dbReference type="Pfam" id="PF00072">
    <property type="entry name" value="Response_reg"/>
    <property type="match status" value="1"/>
</dbReference>
<dbReference type="InterPro" id="IPR029787">
    <property type="entry name" value="Nucleotide_cyclase"/>
</dbReference>
<dbReference type="CDD" id="cd01948">
    <property type="entry name" value="EAL"/>
    <property type="match status" value="1"/>
</dbReference>
<dbReference type="PANTHER" id="PTHR44757:SF2">
    <property type="entry name" value="BIOFILM ARCHITECTURE MAINTENANCE PROTEIN MBAA"/>
    <property type="match status" value="1"/>
</dbReference>
<evidence type="ECO:0000259" key="15">
    <source>
        <dbReference type="PROSITE" id="PS50883"/>
    </source>
</evidence>
<dbReference type="InterPro" id="IPR001789">
    <property type="entry name" value="Sig_transdc_resp-reg_receiver"/>
</dbReference>
<evidence type="ECO:0000256" key="6">
    <source>
        <dbReference type="ARBA" id="ARBA00022692"/>
    </source>
</evidence>
<evidence type="ECO:0000256" key="11">
    <source>
        <dbReference type="PROSITE-ProRule" id="PRU00169"/>
    </source>
</evidence>
<feature type="domain" description="PAC" evidence="14">
    <location>
        <begin position="953"/>
        <end position="1005"/>
    </location>
</feature>
<evidence type="ECO:0000259" key="16">
    <source>
        <dbReference type="PROSITE" id="PS50887"/>
    </source>
</evidence>
<feature type="domain" description="PAC" evidence="14">
    <location>
        <begin position="545"/>
        <end position="597"/>
    </location>
</feature>
<dbReference type="Gene3D" id="3.20.20.450">
    <property type="entry name" value="EAL domain"/>
    <property type="match status" value="1"/>
</dbReference>
<evidence type="ECO:0000256" key="10">
    <source>
        <dbReference type="ARBA" id="ARBA00023136"/>
    </source>
</evidence>
<dbReference type="InterPro" id="IPR001610">
    <property type="entry name" value="PAC"/>
</dbReference>
<feature type="domain" description="PAC" evidence="14">
    <location>
        <begin position="1080"/>
        <end position="1131"/>
    </location>
</feature>
<dbReference type="SUPFAM" id="SSF55785">
    <property type="entry name" value="PYP-like sensor domain (PAS domain)"/>
    <property type="match status" value="7"/>
</dbReference>
<dbReference type="NCBIfam" id="TIGR00254">
    <property type="entry name" value="GGDEF"/>
    <property type="match status" value="1"/>
</dbReference>
<feature type="domain" description="PAC" evidence="14">
    <location>
        <begin position="667"/>
        <end position="719"/>
    </location>
</feature>
<feature type="domain" description="PAC" evidence="14">
    <location>
        <begin position="827"/>
        <end position="878"/>
    </location>
</feature>
<reference evidence="17 18" key="1">
    <citation type="journal article" date="2014" name="ISME J.">
        <title>Ecophysiology of Thioploca ingrica as revealed by the complete genome sequence supplemented with proteomic evidence.</title>
        <authorList>
            <person name="Kojima H."/>
            <person name="Ogura Y."/>
            <person name="Yamamoto N."/>
            <person name="Togashi T."/>
            <person name="Mori H."/>
            <person name="Watanabe T."/>
            <person name="Nemoto F."/>
            <person name="Kurokawa K."/>
            <person name="Hayashi T."/>
            <person name="Fukui M."/>
        </authorList>
    </citation>
    <scope>NUCLEOTIDE SEQUENCE [LARGE SCALE GENOMIC DNA]</scope>
</reference>
<proteinExistence type="predicted"/>
<dbReference type="CDD" id="cd00130">
    <property type="entry name" value="PAS"/>
    <property type="match status" value="6"/>
</dbReference>
<dbReference type="Pfam" id="PF13426">
    <property type="entry name" value="PAS_9"/>
    <property type="match status" value="3"/>
</dbReference>
<evidence type="ECO:0000313" key="17">
    <source>
        <dbReference type="EMBL" id="BAP58065.1"/>
    </source>
</evidence>
<dbReference type="InterPro" id="IPR013656">
    <property type="entry name" value="PAS_4"/>
</dbReference>
<dbReference type="InterPro" id="IPR000014">
    <property type="entry name" value="PAS"/>
</dbReference>
<dbReference type="OrthoDB" id="9813913at2"/>
<dbReference type="SMART" id="SM00091">
    <property type="entry name" value="PAS"/>
    <property type="match status" value="6"/>
</dbReference>
<comment type="cofactor">
    <cofactor evidence="1">
        <name>Mg(2+)</name>
        <dbReference type="ChEBI" id="CHEBI:18420"/>
    </cofactor>
</comment>
<dbReference type="GO" id="GO:0005886">
    <property type="term" value="C:plasma membrane"/>
    <property type="evidence" value="ECO:0007669"/>
    <property type="project" value="UniProtKB-SubCell"/>
</dbReference>
<dbReference type="EMBL" id="AP014633">
    <property type="protein sequence ID" value="BAP58065.1"/>
    <property type="molecule type" value="Genomic_DNA"/>
</dbReference>
<keyword evidence="4" id="KW-0997">Cell inner membrane</keyword>
<evidence type="ECO:0000313" key="18">
    <source>
        <dbReference type="Proteomes" id="UP000031623"/>
    </source>
</evidence>
<dbReference type="InterPro" id="IPR052155">
    <property type="entry name" value="Biofilm_reg_signaling"/>
</dbReference>
<comment type="subcellular location">
    <subcellularLocation>
        <location evidence="2">Cell inner membrane</location>
        <topology evidence="2">Multi-pass membrane protein</topology>
    </subcellularLocation>
</comment>
<dbReference type="InterPro" id="IPR001633">
    <property type="entry name" value="EAL_dom"/>
</dbReference>
<dbReference type="Pfam" id="PF08448">
    <property type="entry name" value="PAS_4"/>
    <property type="match status" value="2"/>
</dbReference>
<dbReference type="KEGG" id="tig:THII_3768"/>
<feature type="domain" description="EAL" evidence="15">
    <location>
        <begin position="1427"/>
        <end position="1681"/>
    </location>
</feature>
<keyword evidence="11" id="KW-0597">Phosphoprotein</keyword>
<dbReference type="SUPFAM" id="SSF55781">
    <property type="entry name" value="GAF domain-like"/>
    <property type="match status" value="1"/>
</dbReference>
<dbReference type="SUPFAM" id="SSF52172">
    <property type="entry name" value="CheY-like"/>
    <property type="match status" value="1"/>
</dbReference>
<dbReference type="Pfam" id="PF00990">
    <property type="entry name" value="GGDEF"/>
    <property type="match status" value="1"/>
</dbReference>
<keyword evidence="9" id="KW-1133">Transmembrane helix</keyword>
<dbReference type="InterPro" id="IPR035919">
    <property type="entry name" value="EAL_sf"/>
</dbReference>
<dbReference type="SUPFAM" id="SSF141868">
    <property type="entry name" value="EAL domain-like"/>
    <property type="match status" value="1"/>
</dbReference>
<feature type="domain" description="PAS" evidence="13">
    <location>
        <begin position="879"/>
        <end position="950"/>
    </location>
</feature>
<protein>
    <submittedName>
        <fullName evidence="17">Diguanylate cyclase/phosphodiesterase</fullName>
    </submittedName>
</protein>
<dbReference type="CDD" id="cd01949">
    <property type="entry name" value="GGDEF"/>
    <property type="match status" value="1"/>
</dbReference>
<dbReference type="Gene3D" id="2.10.70.100">
    <property type="match status" value="1"/>
</dbReference>
<dbReference type="PROSITE" id="PS50110">
    <property type="entry name" value="RESPONSE_REGULATORY"/>
    <property type="match status" value="1"/>
</dbReference>
<accession>A0A090AQU0</accession>
<dbReference type="InterPro" id="IPR011006">
    <property type="entry name" value="CheY-like_superfamily"/>
</dbReference>
<name>A0A090AQU0_9GAMM</name>
<dbReference type="HOGENOM" id="CLU_241096_0_0_6"/>
<evidence type="ECO:0000259" key="14">
    <source>
        <dbReference type="PROSITE" id="PS50113"/>
    </source>
</evidence>
<dbReference type="FunFam" id="2.10.70.100:FF:000001">
    <property type="entry name" value="Sensory transduction histidine kinase"/>
    <property type="match status" value="1"/>
</dbReference>
<evidence type="ECO:0000256" key="7">
    <source>
        <dbReference type="ARBA" id="ARBA00022737"/>
    </source>
</evidence>
<feature type="domain" description="PAS" evidence="13">
    <location>
        <begin position="1128"/>
        <end position="1173"/>
    </location>
</feature>
<dbReference type="PROSITE" id="PS50883">
    <property type="entry name" value="EAL"/>
    <property type="match status" value="1"/>
</dbReference>
<keyword evidence="7" id="KW-0677">Repeat</keyword>
<keyword evidence="10" id="KW-0472">Membrane</keyword>
<dbReference type="Gene3D" id="3.30.450.40">
    <property type="match status" value="1"/>
</dbReference>
<dbReference type="Pfam" id="PF08447">
    <property type="entry name" value="PAS_3"/>
    <property type="match status" value="1"/>
</dbReference>
<dbReference type="GO" id="GO:0016740">
    <property type="term" value="F:transferase activity"/>
    <property type="evidence" value="ECO:0007669"/>
    <property type="project" value="UniProtKB-KW"/>
</dbReference>
<evidence type="ECO:0000256" key="4">
    <source>
        <dbReference type="ARBA" id="ARBA00022519"/>
    </source>
</evidence>
<dbReference type="Gene3D" id="3.40.50.2300">
    <property type="match status" value="1"/>
</dbReference>
<dbReference type="PANTHER" id="PTHR44757">
    <property type="entry name" value="DIGUANYLATE CYCLASE DGCP"/>
    <property type="match status" value="1"/>
</dbReference>
<dbReference type="GO" id="GO:0000166">
    <property type="term" value="F:nucleotide binding"/>
    <property type="evidence" value="ECO:0007669"/>
    <property type="project" value="UniProtKB-KW"/>
</dbReference>
<keyword evidence="5" id="KW-0808">Transferase</keyword>
<dbReference type="SMART" id="SM00267">
    <property type="entry name" value="GGDEF"/>
    <property type="match status" value="1"/>
</dbReference>
<dbReference type="Gene3D" id="3.30.450.20">
    <property type="entry name" value="PAS domain"/>
    <property type="match status" value="7"/>
</dbReference>
<dbReference type="SMART" id="SM00086">
    <property type="entry name" value="PAC"/>
    <property type="match status" value="7"/>
</dbReference>
<feature type="domain" description="Response regulatory" evidence="12">
    <location>
        <begin position="20"/>
        <end position="134"/>
    </location>
</feature>
<feature type="domain" description="PAC" evidence="14">
    <location>
        <begin position="1201"/>
        <end position="1253"/>
    </location>
</feature>
<feature type="domain" description="PAS" evidence="13">
    <location>
        <begin position="598"/>
        <end position="668"/>
    </location>
</feature>
<evidence type="ECO:0000259" key="13">
    <source>
        <dbReference type="PROSITE" id="PS50112"/>
    </source>
</evidence>
<dbReference type="CDD" id="cd00156">
    <property type="entry name" value="REC"/>
    <property type="match status" value="1"/>
</dbReference>
<sequence>METIFPLNAALRKNSFQPIRILYIEDDIILALMIQEQLDQYGYIVDLAKDGYEGLNKLQEGTYDVVAVDYHLPDINGLQVLQHLMESGLKVPAIMVTGEGNEQIAVAVMKLGASDYLVKDTQGNYFKLLPSVIERVLEKQRGLEEKARYERALYERDTILEAVSFAAEQFLTATHWFEPLPAVLARLGQSVAASRVYLCENHFADEPAHSFFTTLSLSSSESENLLMSRRYEWVATYITSPPDNLDWQGRPYYPRFSRWVDYLSHGQALCGLVKDFPAMEANILAKEAIRSIAILPIFVGKQWWGFIGYEDCLLEREWLPIVIEACRAAANILGAAIQHEQIDQALRDSEARLVRTQRIAHLGHCEWDLLTNTRYLSAETCRILGLPPQNKPVPNAVFTQAIHPADRQRVQQAVEQTLHHNWPYDIEFRIVRPDGTHREIHALAELIRNKQGKPIRFVGTAQDITERKQVERAWRESTQTLSAILNAATDSIVMTELDTTCVIINPAGAARLGVEDEIIGQPLCHFVAPEVAQRRQHFFAQVVQSKQAVRFEDEERPQIWFEHSMYPVLDENDTVRRIAIVSRDVTGRKQTEQALLESERTLRAILNATPDNIFMIDLEGIFITLNPTAAKKFQKEINELMGQSLYQYLPPVVAEKRKSTIQQIIQTKQSVALVEESDADMWCEINYCPVINEQNAVSRIAIFARDITQRKRADDALRASQKKYASLFNTAEVSLWEEDFSAVLARFNQLRAAGITDLRSYLAANPASLWDFLQLIKINNVNAATLRLFEANSLSELRQAIDQTFVAASEATFIEELCAIWSGKKLFQVETRYRTLKGKNLAALLSMPIPETEEEFAHLPVSILDITELKQIEEALRKERDFTNAIINIAGSLVVVLDRQGQIVRFNRTCEELTGYSFEEVKGRSVWELFIRKDEIEEIKNYFHSLVTARPPYRNENYWVTKKNTLRLIDWFNTVLTDDKGEVEYVIATGIDITERKRTEKALARTLAEQKVILDNSPVGIAFLGEGQRFVRVNRKLEEIFGYTELELQNQTARLLYASNGENEELGTEVFPRLTKDDTYETEQLMRRQDGSWFWCRFLIKAVDPEDLSKGYIWNLEDVTNQKQAEENLRLAAKVFETTTEGILVTDTNTRVIMVNPAFTTITGYTLAEVVSKKPSFLHSGRHPLEFYKRMWRTLLKDGKWQGEIWNRRKNGEFYVEWAAIAAIRDTHQQIVQYVSVFSDITERKRSEEMIWHQANYDALTNLPNRTLFVDCLARALLVAKRQQLKIAVMFIDLDRFKWVNDTLGHEAGDQLLQETAQRLRTCIRDSDTIARLGGDEFTAFLTQIEDILAIKIIAERILDNLSRAYLIDNHEVFVSGSIGITLFPEDGQEVATLLKNADTAMYQAKESGRNAYRFFTPTMNAQITERVQLEQALHQALDNNEFFLHYQPLFDLASEQIIGVEALLRWQRSHQDNIFPKQFLPIAEETGLINPIGQWTLMTALKQLQTWYTAELAPLQMAINFSTRQLKNSSLVEMIVEILENIGLPASVLIVEMTESTLLENALTISPILQQLHDLGVTIAIDDFGEGCASLNYLKQFPIDILKLDQNFIHNLAIESYNKILIEAIIALAHKLNIKVVGEVVETEEQLTFLRTHHCDWVQGKYFSNPLLPQEFEQFVKQRKYFLSTPNINRIK</sequence>
<keyword evidence="6" id="KW-0812">Transmembrane</keyword>
<evidence type="ECO:0000256" key="2">
    <source>
        <dbReference type="ARBA" id="ARBA00004429"/>
    </source>
</evidence>
<dbReference type="InterPro" id="IPR035965">
    <property type="entry name" value="PAS-like_dom_sf"/>
</dbReference>
<gene>
    <name evidence="17" type="ORF">THII_3768</name>
</gene>
<dbReference type="PROSITE" id="PS50112">
    <property type="entry name" value="PAS"/>
    <property type="match status" value="3"/>
</dbReference>
<feature type="domain" description="PAC" evidence="14">
    <location>
        <begin position="424"/>
        <end position="476"/>
    </location>
</feature>
<dbReference type="Gene3D" id="3.30.70.270">
    <property type="match status" value="1"/>
</dbReference>
<dbReference type="STRING" id="40754.THII_3768"/>
<dbReference type="PROSITE" id="PS50113">
    <property type="entry name" value="PAC"/>
    <property type="match status" value="7"/>
</dbReference>
<feature type="modified residue" description="4-aspartylphosphate" evidence="11">
    <location>
        <position position="69"/>
    </location>
</feature>
<dbReference type="PROSITE" id="PS50887">
    <property type="entry name" value="GGDEF"/>
    <property type="match status" value="1"/>
</dbReference>
<evidence type="ECO:0000259" key="12">
    <source>
        <dbReference type="PROSITE" id="PS50110"/>
    </source>
</evidence>
<dbReference type="InterPro" id="IPR043128">
    <property type="entry name" value="Rev_trsase/Diguanyl_cyclase"/>
</dbReference>
<dbReference type="NCBIfam" id="TIGR00229">
    <property type="entry name" value="sensory_box"/>
    <property type="match status" value="6"/>
</dbReference>
<dbReference type="FunFam" id="3.30.70.270:FF:000001">
    <property type="entry name" value="Diguanylate cyclase domain protein"/>
    <property type="match status" value="1"/>
</dbReference>
<dbReference type="InterPro" id="IPR000160">
    <property type="entry name" value="GGDEF_dom"/>
</dbReference>
<dbReference type="InterPro" id="IPR000700">
    <property type="entry name" value="PAS-assoc_C"/>
</dbReference>
<dbReference type="GO" id="GO:0000160">
    <property type="term" value="P:phosphorelay signal transduction system"/>
    <property type="evidence" value="ECO:0007669"/>
    <property type="project" value="InterPro"/>
</dbReference>
<organism evidence="17 18">
    <name type="scientific">Thioploca ingrica</name>
    <dbReference type="NCBI Taxonomy" id="40754"/>
    <lineage>
        <taxon>Bacteria</taxon>
        <taxon>Pseudomonadati</taxon>
        <taxon>Pseudomonadota</taxon>
        <taxon>Gammaproteobacteria</taxon>
        <taxon>Thiotrichales</taxon>
        <taxon>Thiotrichaceae</taxon>
        <taxon>Thioploca</taxon>
    </lineage>
</organism>
<evidence type="ECO:0000256" key="1">
    <source>
        <dbReference type="ARBA" id="ARBA00001946"/>
    </source>
</evidence>
<dbReference type="Pfam" id="PF00563">
    <property type="entry name" value="EAL"/>
    <property type="match status" value="1"/>
</dbReference>